<dbReference type="RefSeq" id="WP_364455190.1">
    <property type="nucleotide sequence ID" value="NZ_JBFARM010000008.1"/>
</dbReference>
<name>A0ABV3H9T0_9ACTN</name>
<keyword evidence="1" id="KW-1133">Transmembrane helix</keyword>
<keyword evidence="1" id="KW-0472">Membrane</keyword>
<dbReference type="Proteomes" id="UP001552427">
    <property type="component" value="Unassembled WGS sequence"/>
</dbReference>
<reference evidence="2 3" key="1">
    <citation type="submission" date="2024-06" db="EMBL/GenBank/DDBJ databases">
        <title>The Natural Products Discovery Center: Release of the First 8490 Sequenced Strains for Exploring Actinobacteria Biosynthetic Diversity.</title>
        <authorList>
            <person name="Kalkreuter E."/>
            <person name="Kautsar S.A."/>
            <person name="Yang D."/>
            <person name="Bader C.D."/>
            <person name="Teijaro C.N."/>
            <person name="Fluegel L."/>
            <person name="Davis C.M."/>
            <person name="Simpson J.R."/>
            <person name="Lauterbach L."/>
            <person name="Steele A.D."/>
            <person name="Gui C."/>
            <person name="Meng S."/>
            <person name="Li G."/>
            <person name="Viehrig K."/>
            <person name="Ye F."/>
            <person name="Su P."/>
            <person name="Kiefer A.F."/>
            <person name="Nichols A."/>
            <person name="Cepeda A.J."/>
            <person name="Yan W."/>
            <person name="Fan B."/>
            <person name="Jiang Y."/>
            <person name="Adhikari A."/>
            <person name="Zheng C.-J."/>
            <person name="Schuster L."/>
            <person name="Cowan T.M."/>
            <person name="Smanski M.J."/>
            <person name="Chevrette M.G."/>
            <person name="De Carvalho L.P.S."/>
            <person name="Shen B."/>
        </authorList>
    </citation>
    <scope>NUCLEOTIDE SEQUENCE [LARGE SCALE GENOMIC DNA]</scope>
    <source>
        <strain evidence="2 3">NPDC049574</strain>
    </source>
</reference>
<comment type="caution">
    <text evidence="2">The sequence shown here is derived from an EMBL/GenBank/DDBJ whole genome shotgun (WGS) entry which is preliminary data.</text>
</comment>
<sequence>MLLPHLAALVVAGAALLTLPAMIYMFSADSGRRARALRLLRLLLRR</sequence>
<protein>
    <recommendedName>
        <fullName evidence="4">Aerotolerance regulator N-terminal domain-containing protein</fullName>
    </recommendedName>
</protein>
<proteinExistence type="predicted"/>
<evidence type="ECO:0000256" key="1">
    <source>
        <dbReference type="SAM" id="Phobius"/>
    </source>
</evidence>
<evidence type="ECO:0008006" key="4">
    <source>
        <dbReference type="Google" id="ProtNLM"/>
    </source>
</evidence>
<accession>A0ABV3H9T0</accession>
<keyword evidence="1" id="KW-0812">Transmembrane</keyword>
<evidence type="ECO:0000313" key="3">
    <source>
        <dbReference type="Proteomes" id="UP001552427"/>
    </source>
</evidence>
<evidence type="ECO:0000313" key="2">
    <source>
        <dbReference type="EMBL" id="MEV4289277.1"/>
    </source>
</evidence>
<organism evidence="2 3">
    <name type="scientific">Nonomuraea bangladeshensis</name>
    <dbReference type="NCBI Taxonomy" id="404385"/>
    <lineage>
        <taxon>Bacteria</taxon>
        <taxon>Bacillati</taxon>
        <taxon>Actinomycetota</taxon>
        <taxon>Actinomycetes</taxon>
        <taxon>Streptosporangiales</taxon>
        <taxon>Streptosporangiaceae</taxon>
        <taxon>Nonomuraea</taxon>
    </lineage>
</organism>
<feature type="transmembrane region" description="Helical" evidence="1">
    <location>
        <begin position="6"/>
        <end position="26"/>
    </location>
</feature>
<keyword evidence="3" id="KW-1185">Reference proteome</keyword>
<gene>
    <name evidence="2" type="ORF">AB0K40_27530</name>
</gene>
<dbReference type="EMBL" id="JBFARM010000008">
    <property type="protein sequence ID" value="MEV4289277.1"/>
    <property type="molecule type" value="Genomic_DNA"/>
</dbReference>